<dbReference type="Proteomes" id="UP000799753">
    <property type="component" value="Unassembled WGS sequence"/>
</dbReference>
<protein>
    <submittedName>
        <fullName evidence="1">Uncharacterized protein</fullName>
    </submittedName>
</protein>
<evidence type="ECO:0000313" key="1">
    <source>
        <dbReference type="EMBL" id="KAF2646480.1"/>
    </source>
</evidence>
<dbReference type="OrthoDB" id="5429736at2759"/>
<organism evidence="1 2">
    <name type="scientific">Massarina eburnea CBS 473.64</name>
    <dbReference type="NCBI Taxonomy" id="1395130"/>
    <lineage>
        <taxon>Eukaryota</taxon>
        <taxon>Fungi</taxon>
        <taxon>Dikarya</taxon>
        <taxon>Ascomycota</taxon>
        <taxon>Pezizomycotina</taxon>
        <taxon>Dothideomycetes</taxon>
        <taxon>Pleosporomycetidae</taxon>
        <taxon>Pleosporales</taxon>
        <taxon>Massarineae</taxon>
        <taxon>Massarinaceae</taxon>
        <taxon>Massarina</taxon>
    </lineage>
</organism>
<evidence type="ECO:0000313" key="2">
    <source>
        <dbReference type="Proteomes" id="UP000799753"/>
    </source>
</evidence>
<name>A0A6A6SFZ3_9PLEO</name>
<gene>
    <name evidence="1" type="ORF">P280DRAFT_12060</name>
</gene>
<reference evidence="1" key="1">
    <citation type="journal article" date="2020" name="Stud. Mycol.">
        <title>101 Dothideomycetes genomes: a test case for predicting lifestyles and emergence of pathogens.</title>
        <authorList>
            <person name="Haridas S."/>
            <person name="Albert R."/>
            <person name="Binder M."/>
            <person name="Bloem J."/>
            <person name="Labutti K."/>
            <person name="Salamov A."/>
            <person name="Andreopoulos B."/>
            <person name="Baker S."/>
            <person name="Barry K."/>
            <person name="Bills G."/>
            <person name="Bluhm B."/>
            <person name="Cannon C."/>
            <person name="Castanera R."/>
            <person name="Culley D."/>
            <person name="Daum C."/>
            <person name="Ezra D."/>
            <person name="Gonzalez J."/>
            <person name="Henrissat B."/>
            <person name="Kuo A."/>
            <person name="Liang C."/>
            <person name="Lipzen A."/>
            <person name="Lutzoni F."/>
            <person name="Magnuson J."/>
            <person name="Mondo S."/>
            <person name="Nolan M."/>
            <person name="Ohm R."/>
            <person name="Pangilinan J."/>
            <person name="Park H.-J."/>
            <person name="Ramirez L."/>
            <person name="Alfaro M."/>
            <person name="Sun H."/>
            <person name="Tritt A."/>
            <person name="Yoshinaga Y."/>
            <person name="Zwiers L.-H."/>
            <person name="Turgeon B."/>
            <person name="Goodwin S."/>
            <person name="Spatafora J."/>
            <person name="Crous P."/>
            <person name="Grigoriev I."/>
        </authorList>
    </citation>
    <scope>NUCLEOTIDE SEQUENCE</scope>
    <source>
        <strain evidence="1">CBS 473.64</strain>
    </source>
</reference>
<keyword evidence="2" id="KW-1185">Reference proteome</keyword>
<sequence length="258" mass="27689">MGSGQYGLMVTKNKPEYVWIVSRSFTPGEGFAYVYQVGLVPHVQIVDDRRLVQMRELGHVVGLVELGRIDLVDRVGLDLVLLAIVALDQQQAVGPRLDDPATHEGRLRVPQPDIALAREVVLALNGAHLVVGPVFYELGRKRAGRRAVAVRVGARARGVGPDHGGAAEVGERLVAGVAHAILRFVERRGQHCRLGPRGGRCRCGRGRGRIGPRKRTVAPSVAVRCRTSHGAGCVLGLGLGLGVWGRCVEVTCLPPRSA</sequence>
<accession>A0A6A6SFZ3</accession>
<proteinExistence type="predicted"/>
<dbReference type="EMBL" id="MU006776">
    <property type="protein sequence ID" value="KAF2646480.1"/>
    <property type="molecule type" value="Genomic_DNA"/>
</dbReference>
<dbReference type="AlphaFoldDB" id="A0A6A6SFZ3"/>